<gene>
    <name evidence="1" type="ORF">KPL27_00285</name>
</gene>
<proteinExistence type="predicted"/>
<evidence type="ECO:0000313" key="1">
    <source>
        <dbReference type="EMBL" id="MBU3218545.1"/>
    </source>
</evidence>
<organism evidence="1 2">
    <name type="scientific">Clostridium algidicarnis</name>
    <dbReference type="NCBI Taxonomy" id="37659"/>
    <lineage>
        <taxon>Bacteria</taxon>
        <taxon>Bacillati</taxon>
        <taxon>Bacillota</taxon>
        <taxon>Clostridia</taxon>
        <taxon>Eubacteriales</taxon>
        <taxon>Clostridiaceae</taxon>
        <taxon>Clostridium</taxon>
    </lineage>
</organism>
<sequence length="53" mass="6364">MIQKKNNDSNNELKYITDERALWRKTIRANVIELVNSENFYYRAKLISDCNNL</sequence>
<protein>
    <submittedName>
        <fullName evidence="1">Uncharacterized protein</fullName>
    </submittedName>
</protein>
<name>A0ABS6BZA3_9CLOT</name>
<keyword evidence="2" id="KW-1185">Reference proteome</keyword>
<comment type="caution">
    <text evidence="1">The sequence shown here is derived from an EMBL/GenBank/DDBJ whole genome shotgun (WGS) entry which is preliminary data.</text>
</comment>
<dbReference type="EMBL" id="JAHLDG010000001">
    <property type="protein sequence ID" value="MBU3218545.1"/>
    <property type="molecule type" value="Genomic_DNA"/>
</dbReference>
<accession>A0ABS6BZA3</accession>
<dbReference type="Proteomes" id="UP000740830">
    <property type="component" value="Unassembled WGS sequence"/>
</dbReference>
<dbReference type="RefSeq" id="WP_169993876.1">
    <property type="nucleotide sequence ID" value="NZ_JACKWX010000001.1"/>
</dbReference>
<evidence type="ECO:0000313" key="2">
    <source>
        <dbReference type="Proteomes" id="UP000740830"/>
    </source>
</evidence>
<reference evidence="1 2" key="1">
    <citation type="submission" date="2021-06" db="EMBL/GenBank/DDBJ databases">
        <title>Clostridia strains as spoilage organisms.</title>
        <authorList>
            <person name="Wambui J."/>
            <person name="Stephan R."/>
            <person name="Stevens M.J.A."/>
        </authorList>
    </citation>
    <scope>NUCLEOTIDE SEQUENCE [LARGE SCALE GENOMIC DNA]</scope>
    <source>
        <strain evidence="1 2">CM013</strain>
    </source>
</reference>